<feature type="domain" description="PIN" evidence="1">
    <location>
        <begin position="11"/>
        <end position="144"/>
    </location>
</feature>
<sequence length="155" mass="16436">MHGRSPSAALVVDTNILVSTILSSRRRPSWVLASVHRRLLLSTEAVAEAMAVIAHNSERFPHAPADAQALIALLEAPSPRLYDALIPEAAVALRQAPASRNGSAKDAHILALAWTYDADIWSHDRDFAGTGWPSWSSANLAAALSTEAVASAAQP</sequence>
<dbReference type="Gene3D" id="3.40.50.1010">
    <property type="entry name" value="5'-nuclease"/>
    <property type="match status" value="1"/>
</dbReference>
<reference evidence="3" key="1">
    <citation type="journal article" date="2019" name="Int. J. Syst. Evol. Microbiol.">
        <title>The Global Catalogue of Microorganisms (GCM) 10K type strain sequencing project: providing services to taxonomists for standard genome sequencing and annotation.</title>
        <authorList>
            <consortium name="The Broad Institute Genomics Platform"/>
            <consortium name="The Broad Institute Genome Sequencing Center for Infectious Disease"/>
            <person name="Wu L."/>
            <person name="Ma J."/>
        </authorList>
    </citation>
    <scope>NUCLEOTIDE SEQUENCE [LARGE SCALE GENOMIC DNA]</scope>
    <source>
        <strain evidence="3">CCUG 43117</strain>
    </source>
</reference>
<dbReference type="InterPro" id="IPR029060">
    <property type="entry name" value="PIN-like_dom_sf"/>
</dbReference>
<organism evidence="2 3">
    <name type="scientific">Bosea massiliensis</name>
    <dbReference type="NCBI Taxonomy" id="151419"/>
    <lineage>
        <taxon>Bacteria</taxon>
        <taxon>Pseudomonadati</taxon>
        <taxon>Pseudomonadota</taxon>
        <taxon>Alphaproteobacteria</taxon>
        <taxon>Hyphomicrobiales</taxon>
        <taxon>Boseaceae</taxon>
        <taxon>Bosea</taxon>
    </lineage>
</organism>
<accession>A0ABW0P459</accession>
<dbReference type="CDD" id="cd09854">
    <property type="entry name" value="PIN_VapC-like"/>
    <property type="match status" value="1"/>
</dbReference>
<name>A0ABW0P459_9HYPH</name>
<dbReference type="SUPFAM" id="SSF88723">
    <property type="entry name" value="PIN domain-like"/>
    <property type="match status" value="1"/>
</dbReference>
<evidence type="ECO:0000313" key="3">
    <source>
        <dbReference type="Proteomes" id="UP001596060"/>
    </source>
</evidence>
<dbReference type="Pfam" id="PF10130">
    <property type="entry name" value="PIN_2"/>
    <property type="match status" value="1"/>
</dbReference>
<dbReference type="RefSeq" id="WP_068077810.1">
    <property type="nucleotide sequence ID" value="NZ_JBHSLU010000063.1"/>
</dbReference>
<comment type="caution">
    <text evidence="2">The sequence shown here is derived from an EMBL/GenBank/DDBJ whole genome shotgun (WGS) entry which is preliminary data.</text>
</comment>
<evidence type="ECO:0000259" key="1">
    <source>
        <dbReference type="Pfam" id="PF10130"/>
    </source>
</evidence>
<gene>
    <name evidence="2" type="ORF">ACFPN9_19670</name>
</gene>
<dbReference type="Proteomes" id="UP001596060">
    <property type="component" value="Unassembled WGS sequence"/>
</dbReference>
<keyword evidence="3" id="KW-1185">Reference proteome</keyword>
<protein>
    <submittedName>
        <fullName evidence="2">PIN domain-containing protein</fullName>
    </submittedName>
</protein>
<dbReference type="InterPro" id="IPR002716">
    <property type="entry name" value="PIN_dom"/>
</dbReference>
<proteinExistence type="predicted"/>
<dbReference type="EMBL" id="JBHSLU010000063">
    <property type="protein sequence ID" value="MFC5507464.1"/>
    <property type="molecule type" value="Genomic_DNA"/>
</dbReference>
<evidence type="ECO:0000313" key="2">
    <source>
        <dbReference type="EMBL" id="MFC5507464.1"/>
    </source>
</evidence>